<dbReference type="SUPFAM" id="SSF53448">
    <property type="entry name" value="Nucleotide-diphospho-sugar transferases"/>
    <property type="match status" value="1"/>
</dbReference>
<dbReference type="CDD" id="cd02525">
    <property type="entry name" value="Succinoglycan_BP_ExoA"/>
    <property type="match status" value="1"/>
</dbReference>
<dbReference type="EMBL" id="FQZB01000014">
    <property type="protein sequence ID" value="SHK18448.1"/>
    <property type="molecule type" value="Genomic_DNA"/>
</dbReference>
<feature type="transmembrane region" description="Helical" evidence="1">
    <location>
        <begin position="297"/>
        <end position="322"/>
    </location>
</feature>
<dbReference type="AlphaFoldDB" id="A0A1M6QE47"/>
<dbReference type="RefSeq" id="WP_072990550.1">
    <property type="nucleotide sequence ID" value="NZ_FQZB01000014.1"/>
</dbReference>
<accession>A0A1M6QE47</accession>
<sequence length="349" mass="40272">MLVSFIIIAYNAGEKLNELLEDIKKQDYNHENIEIILVDGISEDNTRKVMEKFKGASNDFSRICVLDNYKRTLPCGWNIALKESRGDIILRVDAHTSIPKDFIKNNVKCIEENEKICGGRVQSIVETKSNWGRTLLLAENSAFGGGVAQFRRSCEKRYVKTIAFAAYKKEVFEKVGLYDERLVRTEDNEMHYRMKKAGYKFLLDPKIYSFRYSRNTFSKLLKQKYSNGYWIGLTMGVCPKCFSIYHLVPLVFFIFIIITTIMLLNGIKTPAIILWSMYCFAAIGMSILSTIKEKFCVYFISLPILFFLIHLYYGFGTFIGLIKTPIWLLHNKIKTVTTNTIESESNITL</sequence>
<keyword evidence="1" id="KW-1133">Transmembrane helix</keyword>
<evidence type="ECO:0000313" key="3">
    <source>
        <dbReference type="EMBL" id="SHK18448.1"/>
    </source>
</evidence>
<dbReference type="Gene3D" id="3.90.550.10">
    <property type="entry name" value="Spore Coat Polysaccharide Biosynthesis Protein SpsA, Chain A"/>
    <property type="match status" value="1"/>
</dbReference>
<feature type="domain" description="Glycosyltransferase 2-like" evidence="2">
    <location>
        <begin position="4"/>
        <end position="175"/>
    </location>
</feature>
<evidence type="ECO:0000313" key="4">
    <source>
        <dbReference type="Proteomes" id="UP000184310"/>
    </source>
</evidence>
<keyword evidence="3" id="KW-0808">Transferase</keyword>
<dbReference type="GO" id="GO:0016740">
    <property type="term" value="F:transferase activity"/>
    <property type="evidence" value="ECO:0007669"/>
    <property type="project" value="UniProtKB-KW"/>
</dbReference>
<name>A0A1M6QE47_9CLOT</name>
<dbReference type="PANTHER" id="PTHR22916">
    <property type="entry name" value="GLYCOSYLTRANSFERASE"/>
    <property type="match status" value="1"/>
</dbReference>
<proteinExistence type="predicted"/>
<evidence type="ECO:0000256" key="1">
    <source>
        <dbReference type="SAM" id="Phobius"/>
    </source>
</evidence>
<dbReference type="InterPro" id="IPR029044">
    <property type="entry name" value="Nucleotide-diphossugar_trans"/>
</dbReference>
<evidence type="ECO:0000259" key="2">
    <source>
        <dbReference type="Pfam" id="PF00535"/>
    </source>
</evidence>
<dbReference type="Proteomes" id="UP000184310">
    <property type="component" value="Unassembled WGS sequence"/>
</dbReference>
<dbReference type="InterPro" id="IPR001173">
    <property type="entry name" value="Glyco_trans_2-like"/>
</dbReference>
<gene>
    <name evidence="3" type="ORF">SAMN02745163_03374</name>
</gene>
<organism evidence="3 4">
    <name type="scientific">Clostridium cavendishii DSM 21758</name>
    <dbReference type="NCBI Taxonomy" id="1121302"/>
    <lineage>
        <taxon>Bacteria</taxon>
        <taxon>Bacillati</taxon>
        <taxon>Bacillota</taxon>
        <taxon>Clostridia</taxon>
        <taxon>Eubacteriales</taxon>
        <taxon>Clostridiaceae</taxon>
        <taxon>Clostridium</taxon>
    </lineage>
</organism>
<dbReference type="Pfam" id="PF00535">
    <property type="entry name" value="Glycos_transf_2"/>
    <property type="match status" value="1"/>
</dbReference>
<keyword evidence="4" id="KW-1185">Reference proteome</keyword>
<keyword evidence="1" id="KW-0472">Membrane</keyword>
<dbReference type="STRING" id="1121302.SAMN02745163_03374"/>
<dbReference type="PANTHER" id="PTHR22916:SF71">
    <property type="entry name" value="GLYCOSYL TRANSFERASE"/>
    <property type="match status" value="1"/>
</dbReference>
<dbReference type="OrthoDB" id="9766971at2"/>
<feature type="transmembrane region" description="Helical" evidence="1">
    <location>
        <begin position="244"/>
        <end position="264"/>
    </location>
</feature>
<feature type="transmembrane region" description="Helical" evidence="1">
    <location>
        <begin position="271"/>
        <end position="291"/>
    </location>
</feature>
<keyword evidence="1" id="KW-0812">Transmembrane</keyword>
<reference evidence="3 4" key="1">
    <citation type="submission" date="2016-11" db="EMBL/GenBank/DDBJ databases">
        <authorList>
            <person name="Jaros S."/>
            <person name="Januszkiewicz K."/>
            <person name="Wedrychowicz H."/>
        </authorList>
    </citation>
    <scope>NUCLEOTIDE SEQUENCE [LARGE SCALE GENOMIC DNA]</scope>
    <source>
        <strain evidence="3 4">DSM 21758</strain>
    </source>
</reference>
<protein>
    <submittedName>
        <fullName evidence="3">Glycosyltransferase, catalytic subunit of cellulose synthase and poly-beta-1,6-N-acetylglucosamine synthase</fullName>
    </submittedName>
</protein>